<proteinExistence type="predicted"/>
<dbReference type="EMBL" id="CP163445">
    <property type="protein sequence ID" value="XDQ82914.1"/>
    <property type="molecule type" value="Genomic_DNA"/>
</dbReference>
<protein>
    <submittedName>
        <fullName evidence="1">Uncharacterized protein</fullName>
    </submittedName>
</protein>
<gene>
    <name evidence="1" type="ORF">AB2U05_32660</name>
</gene>
<name>A0AB39TUR1_9ACTN</name>
<evidence type="ECO:0000313" key="1">
    <source>
        <dbReference type="EMBL" id="XDQ82914.1"/>
    </source>
</evidence>
<organism evidence="1">
    <name type="scientific">Streptomyces sp. Y1</name>
    <dbReference type="NCBI Taxonomy" id="3238634"/>
    <lineage>
        <taxon>Bacteria</taxon>
        <taxon>Bacillati</taxon>
        <taxon>Actinomycetota</taxon>
        <taxon>Actinomycetes</taxon>
        <taxon>Kitasatosporales</taxon>
        <taxon>Streptomycetaceae</taxon>
        <taxon>Streptomyces</taxon>
    </lineage>
</organism>
<dbReference type="AlphaFoldDB" id="A0AB39TUR1"/>
<reference evidence="1" key="1">
    <citation type="submission" date="2024-07" db="EMBL/GenBank/DDBJ databases">
        <authorList>
            <person name="Yu S.T."/>
        </authorList>
    </citation>
    <scope>NUCLEOTIDE SEQUENCE</scope>
    <source>
        <strain evidence="1">Y1</strain>
    </source>
</reference>
<accession>A0AB39TUR1</accession>
<dbReference type="RefSeq" id="WP_369185144.1">
    <property type="nucleotide sequence ID" value="NZ_CP163445.1"/>
</dbReference>
<sequence>MEATGQASLGLASVRRLCGEPIKYEDLADRIAGCSFLSLSTGNVTKAATTDA</sequence>